<name>A0ABY2IE94_9MICO</name>
<dbReference type="RefSeq" id="WP_134534974.1">
    <property type="nucleotide sequence ID" value="NZ_SOFG01000012.1"/>
</dbReference>
<evidence type="ECO:0000313" key="2">
    <source>
        <dbReference type="EMBL" id="TFB86424.1"/>
    </source>
</evidence>
<proteinExistence type="predicted"/>
<sequence length="102" mass="9683">MKGGTAMNAHERGKKLSKIVTGTIGLLAIVAASALGLHDWADSLATQDASATTTTTTSGNSGTTSGSTTTQATTAPAAPAAPAAPSVSSGNGTKAHAATSGS</sequence>
<protein>
    <submittedName>
        <fullName evidence="2">Uncharacterized protein</fullName>
    </submittedName>
</protein>
<keyword evidence="3" id="KW-1185">Reference proteome</keyword>
<evidence type="ECO:0000256" key="1">
    <source>
        <dbReference type="SAM" id="MobiDB-lite"/>
    </source>
</evidence>
<organism evidence="2 3">
    <name type="scientific">Cryobacterium algoricola</name>
    <dbReference type="NCBI Taxonomy" id="1259183"/>
    <lineage>
        <taxon>Bacteria</taxon>
        <taxon>Bacillati</taxon>
        <taxon>Actinomycetota</taxon>
        <taxon>Actinomycetes</taxon>
        <taxon>Micrococcales</taxon>
        <taxon>Microbacteriaceae</taxon>
        <taxon>Cryobacterium</taxon>
    </lineage>
</organism>
<accession>A0ABY2IE94</accession>
<reference evidence="2 3" key="1">
    <citation type="submission" date="2019-03" db="EMBL/GenBank/DDBJ databases">
        <title>Genomics of glacier-inhabiting Cryobacterium strains.</title>
        <authorList>
            <person name="Liu Q."/>
            <person name="Xin Y.-H."/>
        </authorList>
    </citation>
    <scope>NUCLEOTIDE SEQUENCE [LARGE SCALE GENOMIC DNA]</scope>
    <source>
        <strain evidence="2 3">MDB2-B</strain>
    </source>
</reference>
<dbReference type="EMBL" id="SOFG01000012">
    <property type="protein sequence ID" value="TFB86424.1"/>
    <property type="molecule type" value="Genomic_DNA"/>
</dbReference>
<feature type="region of interest" description="Disordered" evidence="1">
    <location>
        <begin position="47"/>
        <end position="102"/>
    </location>
</feature>
<dbReference type="Proteomes" id="UP000297608">
    <property type="component" value="Unassembled WGS sequence"/>
</dbReference>
<evidence type="ECO:0000313" key="3">
    <source>
        <dbReference type="Proteomes" id="UP000297608"/>
    </source>
</evidence>
<gene>
    <name evidence="2" type="ORF">E3O44_11815</name>
</gene>
<feature type="compositionally biased region" description="Low complexity" evidence="1">
    <location>
        <begin position="47"/>
        <end position="90"/>
    </location>
</feature>
<comment type="caution">
    <text evidence="2">The sequence shown here is derived from an EMBL/GenBank/DDBJ whole genome shotgun (WGS) entry which is preliminary data.</text>
</comment>